<name>A0A2C5ZKV6_9HYPO</name>
<feature type="region of interest" description="Disordered" evidence="1">
    <location>
        <begin position="82"/>
        <end position="104"/>
    </location>
</feature>
<feature type="signal peptide" evidence="2">
    <location>
        <begin position="1"/>
        <end position="22"/>
    </location>
</feature>
<evidence type="ECO:0000313" key="3">
    <source>
        <dbReference type="EMBL" id="PHH81687.1"/>
    </source>
</evidence>
<reference evidence="3 4" key="1">
    <citation type="submission" date="2017-06" db="EMBL/GenBank/DDBJ databases">
        <title>Ant-infecting Ophiocordyceps genomes reveal a high diversity of potential behavioral manipulation genes and a possible major role for enterotoxins.</title>
        <authorList>
            <person name="De Bekker C."/>
            <person name="Evans H.C."/>
            <person name="Brachmann A."/>
            <person name="Hughes D.P."/>
        </authorList>
    </citation>
    <scope>NUCLEOTIDE SEQUENCE [LARGE SCALE GENOMIC DNA]</scope>
    <source>
        <strain evidence="3 4">1348a</strain>
    </source>
</reference>
<evidence type="ECO:0000256" key="1">
    <source>
        <dbReference type="SAM" id="MobiDB-lite"/>
    </source>
</evidence>
<sequence length="194" mass="22201">MKELKTLLVAGFLLAASQDASSMPVRQDASNMPVKQDGFNPPVMLIDGLEGSHPTLRQVNDTFILKGNKWSNETWTWKVGKKVPKAPKKKGREPRPPVTDRREKEAWKFLPPPARLNGTRGARNQTWKTWPLSWTGETRINEMQVVGTHNSYHVALAGKELDEQKRAKGRWWNLQYSHLPLDKQLEKQSVRSLE</sequence>
<keyword evidence="2" id="KW-0732">Signal</keyword>
<protein>
    <submittedName>
        <fullName evidence="3">Uncharacterized protein</fullName>
    </submittedName>
</protein>
<dbReference type="Proteomes" id="UP000224854">
    <property type="component" value="Unassembled WGS sequence"/>
</dbReference>
<dbReference type="EMBL" id="NJEU01000103">
    <property type="protein sequence ID" value="PHH81687.1"/>
    <property type="molecule type" value="Genomic_DNA"/>
</dbReference>
<comment type="caution">
    <text evidence="3">The sequence shown here is derived from an EMBL/GenBank/DDBJ whole genome shotgun (WGS) entry which is preliminary data.</text>
</comment>
<feature type="compositionally biased region" description="Basic residues" evidence="1">
    <location>
        <begin position="82"/>
        <end position="92"/>
    </location>
</feature>
<keyword evidence="4" id="KW-1185">Reference proteome</keyword>
<dbReference type="InterPro" id="IPR032075">
    <property type="entry name" value="PI-PLC-C1"/>
</dbReference>
<feature type="chain" id="PRO_5012744919" evidence="2">
    <location>
        <begin position="23"/>
        <end position="194"/>
    </location>
</feature>
<dbReference type="OrthoDB" id="2017497at2759"/>
<accession>A0A2C5ZKV6</accession>
<dbReference type="AlphaFoldDB" id="A0A2C5ZKV6"/>
<evidence type="ECO:0000256" key="2">
    <source>
        <dbReference type="SAM" id="SignalP"/>
    </source>
</evidence>
<gene>
    <name evidence="3" type="ORF">CDD82_175</name>
</gene>
<evidence type="ECO:0000313" key="4">
    <source>
        <dbReference type="Proteomes" id="UP000224854"/>
    </source>
</evidence>
<organism evidence="3 4">
    <name type="scientific">Ophiocordyceps australis</name>
    <dbReference type="NCBI Taxonomy" id="1399860"/>
    <lineage>
        <taxon>Eukaryota</taxon>
        <taxon>Fungi</taxon>
        <taxon>Dikarya</taxon>
        <taxon>Ascomycota</taxon>
        <taxon>Pezizomycotina</taxon>
        <taxon>Sordariomycetes</taxon>
        <taxon>Hypocreomycetidae</taxon>
        <taxon>Hypocreales</taxon>
        <taxon>Ophiocordycipitaceae</taxon>
        <taxon>Ophiocordyceps</taxon>
    </lineage>
</organism>
<feature type="compositionally biased region" description="Basic and acidic residues" evidence="1">
    <location>
        <begin position="93"/>
        <end position="104"/>
    </location>
</feature>
<proteinExistence type="predicted"/>
<dbReference type="Pfam" id="PF16670">
    <property type="entry name" value="PI-PLC-C1"/>
    <property type="match status" value="1"/>
</dbReference>